<protein>
    <submittedName>
        <fullName evidence="1">Uncharacterized protein</fullName>
    </submittedName>
</protein>
<name>A0A6A6RUR1_9PLEO</name>
<dbReference type="AlphaFoldDB" id="A0A6A6RUR1"/>
<sequence length="246" mass="28150">MQPNLAIFPLSLRVPLDTTYDHLYFEPISTDLTTHPSRVRVLMGTNAGMWAPYYIHPSTHYRNRVRVDVGRVRHVDAVQRRLSALRSRNRFPRHVSMHDMRGTLRTGLWGRKHAGHLFQKCWSSAYVGGMHVVCEGRKPASPMDSGAVRVYVFDKTFFFVEKAAGAVYELYRIITKSNGVVMAETVTRKAISIPFSFLFPPVFFLFDGIVRITRYGCACLNPTRSPTNAFRQRLTESHKINAPYLV</sequence>
<accession>A0A6A6RUR1</accession>
<organism evidence="1 2">
    <name type="scientific">Massarina eburnea CBS 473.64</name>
    <dbReference type="NCBI Taxonomy" id="1395130"/>
    <lineage>
        <taxon>Eukaryota</taxon>
        <taxon>Fungi</taxon>
        <taxon>Dikarya</taxon>
        <taxon>Ascomycota</taxon>
        <taxon>Pezizomycotina</taxon>
        <taxon>Dothideomycetes</taxon>
        <taxon>Pleosporomycetidae</taxon>
        <taxon>Pleosporales</taxon>
        <taxon>Massarineae</taxon>
        <taxon>Massarinaceae</taxon>
        <taxon>Massarina</taxon>
    </lineage>
</organism>
<dbReference type="EMBL" id="MU006791">
    <property type="protein sequence ID" value="KAF2638113.1"/>
    <property type="molecule type" value="Genomic_DNA"/>
</dbReference>
<reference evidence="1" key="1">
    <citation type="journal article" date="2020" name="Stud. Mycol.">
        <title>101 Dothideomycetes genomes: a test case for predicting lifestyles and emergence of pathogens.</title>
        <authorList>
            <person name="Haridas S."/>
            <person name="Albert R."/>
            <person name="Binder M."/>
            <person name="Bloem J."/>
            <person name="Labutti K."/>
            <person name="Salamov A."/>
            <person name="Andreopoulos B."/>
            <person name="Baker S."/>
            <person name="Barry K."/>
            <person name="Bills G."/>
            <person name="Bluhm B."/>
            <person name="Cannon C."/>
            <person name="Castanera R."/>
            <person name="Culley D."/>
            <person name="Daum C."/>
            <person name="Ezra D."/>
            <person name="Gonzalez J."/>
            <person name="Henrissat B."/>
            <person name="Kuo A."/>
            <person name="Liang C."/>
            <person name="Lipzen A."/>
            <person name="Lutzoni F."/>
            <person name="Magnuson J."/>
            <person name="Mondo S."/>
            <person name="Nolan M."/>
            <person name="Ohm R."/>
            <person name="Pangilinan J."/>
            <person name="Park H.-J."/>
            <person name="Ramirez L."/>
            <person name="Alfaro M."/>
            <person name="Sun H."/>
            <person name="Tritt A."/>
            <person name="Yoshinaga Y."/>
            <person name="Zwiers L.-H."/>
            <person name="Turgeon B."/>
            <person name="Goodwin S."/>
            <person name="Spatafora J."/>
            <person name="Crous P."/>
            <person name="Grigoriev I."/>
        </authorList>
    </citation>
    <scope>NUCLEOTIDE SEQUENCE</scope>
    <source>
        <strain evidence="1">CBS 473.64</strain>
    </source>
</reference>
<gene>
    <name evidence="1" type="ORF">P280DRAFT_91346</name>
</gene>
<evidence type="ECO:0000313" key="1">
    <source>
        <dbReference type="EMBL" id="KAF2638113.1"/>
    </source>
</evidence>
<keyword evidence="2" id="KW-1185">Reference proteome</keyword>
<evidence type="ECO:0000313" key="2">
    <source>
        <dbReference type="Proteomes" id="UP000799753"/>
    </source>
</evidence>
<dbReference type="Proteomes" id="UP000799753">
    <property type="component" value="Unassembled WGS sequence"/>
</dbReference>
<proteinExistence type="predicted"/>